<feature type="region of interest" description="Disordered" evidence="1">
    <location>
        <begin position="1"/>
        <end position="20"/>
    </location>
</feature>
<evidence type="ECO:0000313" key="3">
    <source>
        <dbReference type="Proteomes" id="UP000755577"/>
    </source>
</evidence>
<proteinExistence type="predicted"/>
<reference evidence="2 3" key="1">
    <citation type="submission" date="2021-02" db="EMBL/GenBank/DDBJ databases">
        <title>Draft genome of the type strains Burkholderia anthina DSM16086.</title>
        <authorList>
            <person name="Hertel R."/>
            <person name="Meissner J."/>
            <person name="Poehlein A."/>
            <person name="Daniel R."/>
            <person name="Commichau F.M."/>
        </authorList>
    </citation>
    <scope>NUCLEOTIDE SEQUENCE [LARGE SCALE GENOMIC DNA]</scope>
    <source>
        <strain evidence="2 3">DSM 16086</strain>
    </source>
</reference>
<dbReference type="Proteomes" id="UP000755577">
    <property type="component" value="Unassembled WGS sequence"/>
</dbReference>
<accession>A0ABS2AX71</accession>
<feature type="compositionally biased region" description="Low complexity" evidence="1">
    <location>
        <begin position="1"/>
        <end position="14"/>
    </location>
</feature>
<comment type="caution">
    <text evidence="2">The sequence shown here is derived from an EMBL/GenBank/DDBJ whole genome shotgun (WGS) entry which is preliminary data.</text>
</comment>
<protein>
    <submittedName>
        <fullName evidence="2">Uncharacterized protein</fullName>
    </submittedName>
</protein>
<dbReference type="EMBL" id="JAFCIQ010000002">
    <property type="protein sequence ID" value="MBM2765306.1"/>
    <property type="molecule type" value="Genomic_DNA"/>
</dbReference>
<name>A0ABS2AX71_9BURK</name>
<evidence type="ECO:0000313" key="2">
    <source>
        <dbReference type="EMBL" id="MBM2765306.1"/>
    </source>
</evidence>
<gene>
    <name evidence="2" type="ORF">JQK92_02590</name>
</gene>
<dbReference type="RefSeq" id="WP_203368116.1">
    <property type="nucleotide sequence ID" value="NZ_JAFCIQ010000002.1"/>
</dbReference>
<evidence type="ECO:0000256" key="1">
    <source>
        <dbReference type="SAM" id="MobiDB-lite"/>
    </source>
</evidence>
<sequence length="94" mass="10456">MTARARAAPRFPGPSHIDSVQCPERKSAIQKVFDGFKNSHWRRQMRAESPMKTNEIIMTASMANEAGGVPERPPTIAVRDVPAPFRAPAGCRRR</sequence>
<keyword evidence="3" id="KW-1185">Reference proteome</keyword>
<organism evidence="2 3">
    <name type="scientific">Burkholderia anthina</name>
    <dbReference type="NCBI Taxonomy" id="179879"/>
    <lineage>
        <taxon>Bacteria</taxon>
        <taxon>Pseudomonadati</taxon>
        <taxon>Pseudomonadota</taxon>
        <taxon>Betaproteobacteria</taxon>
        <taxon>Burkholderiales</taxon>
        <taxon>Burkholderiaceae</taxon>
        <taxon>Burkholderia</taxon>
        <taxon>Burkholderia cepacia complex</taxon>
    </lineage>
</organism>